<organism evidence="2 3">
    <name type="scientific">Devosia equisanguinis</name>
    <dbReference type="NCBI Taxonomy" id="2490941"/>
    <lineage>
        <taxon>Bacteria</taxon>
        <taxon>Pseudomonadati</taxon>
        <taxon>Pseudomonadota</taxon>
        <taxon>Alphaproteobacteria</taxon>
        <taxon>Hyphomicrobiales</taxon>
        <taxon>Devosiaceae</taxon>
        <taxon>Devosia</taxon>
    </lineage>
</organism>
<dbReference type="InterPro" id="IPR013830">
    <property type="entry name" value="SGNH_hydro"/>
</dbReference>
<keyword evidence="3" id="KW-1185">Reference proteome</keyword>
<dbReference type="SUPFAM" id="SSF52266">
    <property type="entry name" value="SGNH hydrolase"/>
    <property type="match status" value="1"/>
</dbReference>
<dbReference type="Pfam" id="PF13472">
    <property type="entry name" value="Lipase_GDSL_2"/>
    <property type="match status" value="1"/>
</dbReference>
<evidence type="ECO:0000313" key="3">
    <source>
        <dbReference type="Proteomes" id="UP000268844"/>
    </source>
</evidence>
<dbReference type="Gene3D" id="3.40.50.1110">
    <property type="entry name" value="SGNH hydrolase"/>
    <property type="match status" value="1"/>
</dbReference>
<dbReference type="InterPro" id="IPR036514">
    <property type="entry name" value="SGNH_hydro_sf"/>
</dbReference>
<accession>A0A447IF13</accession>
<protein>
    <recommendedName>
        <fullName evidence="1">SGNH hydrolase-type esterase domain-containing protein</fullName>
    </recommendedName>
</protein>
<dbReference type="AlphaFoldDB" id="A0A447IF13"/>
<dbReference type="Proteomes" id="UP000268844">
    <property type="component" value="Unassembled WGS sequence"/>
</dbReference>
<evidence type="ECO:0000259" key="1">
    <source>
        <dbReference type="Pfam" id="PF13472"/>
    </source>
</evidence>
<proteinExistence type="predicted"/>
<reference evidence="2 3" key="1">
    <citation type="submission" date="2018-12" db="EMBL/GenBank/DDBJ databases">
        <authorList>
            <person name="Criscuolo A."/>
        </authorList>
    </citation>
    <scope>NUCLEOTIDE SEQUENCE [LARGE SCALE GENOMIC DNA]</scope>
    <source>
        <strain evidence="2">ACIP1116281</strain>
    </source>
</reference>
<sequence length="386" mass="41924">MRGFAELGRTDFGVLPHRLPAKARAQCSDPQLAMVETEPSAVRLVFQTVATAIELDVMTTRRQIVGVPPRPVGVFDLCVDGRLERQLSAKDATILRFDMASGAMAREAAAVQTLRFDGLAGNEKRVEIWLPHNEVTELGVLRSDAPLNTVSEEGRPLWVHHGSSISHGSNATSPTGIWPVIAAASAGLDLMNMGFGGNALLDPFTARAIRDRPADVISVKIGINVVNADLMRLRAFGPAVHGFLDTIRDGHPDTPLLVISPIYCPIHETTPGPGMFDLDALARGETKFVALGKAEEVRSGKLTLSVIREQLAAIVEQRSGEDANIHYLDGRHLYGEADHERLPLPDRLHPDAETHRLIGERFGPVLQKLMPMSNSAALARRGSERP</sequence>
<dbReference type="EMBL" id="UZWD01000038">
    <property type="protein sequence ID" value="VDS06061.1"/>
    <property type="molecule type" value="Genomic_DNA"/>
</dbReference>
<name>A0A447IF13_9HYPH</name>
<dbReference type="Gene3D" id="2.60.120.260">
    <property type="entry name" value="Galactose-binding domain-like"/>
    <property type="match status" value="1"/>
</dbReference>
<dbReference type="GO" id="GO:0016788">
    <property type="term" value="F:hydrolase activity, acting on ester bonds"/>
    <property type="evidence" value="ECO:0007669"/>
    <property type="project" value="UniProtKB-ARBA"/>
</dbReference>
<gene>
    <name evidence="2" type="ORF">DEVEQU_03209</name>
</gene>
<evidence type="ECO:0000313" key="2">
    <source>
        <dbReference type="EMBL" id="VDS06061.1"/>
    </source>
</evidence>
<feature type="domain" description="SGNH hydrolase-type esterase" evidence="1">
    <location>
        <begin position="162"/>
        <end position="357"/>
    </location>
</feature>